<reference evidence="2 3" key="1">
    <citation type="journal article" date="2012" name="Genome Biol.">
        <title>Genome and low-iron response of an oceanic diatom adapted to chronic iron limitation.</title>
        <authorList>
            <person name="Lommer M."/>
            <person name="Specht M."/>
            <person name="Roy A.S."/>
            <person name="Kraemer L."/>
            <person name="Andreson R."/>
            <person name="Gutowska M.A."/>
            <person name="Wolf J."/>
            <person name="Bergner S.V."/>
            <person name="Schilhabel M.B."/>
            <person name="Klostermeier U.C."/>
            <person name="Beiko R.G."/>
            <person name="Rosenstiel P."/>
            <person name="Hippler M."/>
            <person name="Laroche J."/>
        </authorList>
    </citation>
    <scope>NUCLEOTIDE SEQUENCE [LARGE SCALE GENOMIC DNA]</scope>
    <source>
        <strain evidence="2 3">CCMP1005</strain>
    </source>
</reference>
<protein>
    <submittedName>
        <fullName evidence="2">Uncharacterized protein</fullName>
    </submittedName>
</protein>
<dbReference type="EMBL" id="AGNL01026166">
    <property type="protein sequence ID" value="EJK58104.1"/>
    <property type="molecule type" value="Genomic_DNA"/>
</dbReference>
<name>K0S068_THAOC</name>
<accession>K0S068</accession>
<comment type="caution">
    <text evidence="2">The sequence shown here is derived from an EMBL/GenBank/DDBJ whole genome shotgun (WGS) entry which is preliminary data.</text>
</comment>
<evidence type="ECO:0000256" key="1">
    <source>
        <dbReference type="SAM" id="MobiDB-lite"/>
    </source>
</evidence>
<dbReference type="Proteomes" id="UP000266841">
    <property type="component" value="Unassembled WGS sequence"/>
</dbReference>
<feature type="non-terminal residue" evidence="2">
    <location>
        <position position="1"/>
    </location>
</feature>
<proteinExistence type="predicted"/>
<organism evidence="2 3">
    <name type="scientific">Thalassiosira oceanica</name>
    <name type="common">Marine diatom</name>
    <dbReference type="NCBI Taxonomy" id="159749"/>
    <lineage>
        <taxon>Eukaryota</taxon>
        <taxon>Sar</taxon>
        <taxon>Stramenopiles</taxon>
        <taxon>Ochrophyta</taxon>
        <taxon>Bacillariophyta</taxon>
        <taxon>Coscinodiscophyceae</taxon>
        <taxon>Thalassiosirophycidae</taxon>
        <taxon>Thalassiosirales</taxon>
        <taxon>Thalassiosiraceae</taxon>
        <taxon>Thalassiosira</taxon>
    </lineage>
</organism>
<keyword evidence="3" id="KW-1185">Reference proteome</keyword>
<evidence type="ECO:0000313" key="3">
    <source>
        <dbReference type="Proteomes" id="UP000266841"/>
    </source>
</evidence>
<dbReference type="AlphaFoldDB" id="K0S068"/>
<feature type="region of interest" description="Disordered" evidence="1">
    <location>
        <begin position="1"/>
        <end position="47"/>
    </location>
</feature>
<evidence type="ECO:0000313" key="2">
    <source>
        <dbReference type="EMBL" id="EJK58104.1"/>
    </source>
</evidence>
<gene>
    <name evidence="2" type="ORF">THAOC_21795</name>
</gene>
<sequence>HSATSFTARRPQQFRRTGPRPKAQMEVPRKKARTCPHGRNDDGATAPTAARQIAELKAELEAHKREKISTEKRHNQVVRDLNSSYSDALEWAYSVKSVP</sequence>